<comment type="caution">
    <text evidence="5">The sequence shown here is derived from an EMBL/GenBank/DDBJ whole genome shotgun (WGS) entry which is preliminary data.</text>
</comment>
<dbReference type="InterPro" id="IPR000242">
    <property type="entry name" value="PTP_cat"/>
</dbReference>
<evidence type="ECO:0000256" key="1">
    <source>
        <dbReference type="ARBA" id="ARBA00009649"/>
    </source>
</evidence>
<evidence type="ECO:0000313" key="5">
    <source>
        <dbReference type="EMBL" id="KAF9066046.1"/>
    </source>
</evidence>
<dbReference type="PANTHER" id="PTHR19134:SF449">
    <property type="entry name" value="TYROSINE-PROTEIN PHOSPHATASE 1"/>
    <property type="match status" value="1"/>
</dbReference>
<dbReference type="PROSITE" id="PS50055">
    <property type="entry name" value="TYR_PHOSPHATASE_PTP"/>
    <property type="match status" value="1"/>
</dbReference>
<sequence length="354" mass="39088">MQRNRYMNVIPYDRTRVTVKGRGAGTGSSEAYLNANWVQEKYGKRWWIASQAPLQNTTYTFLSLLLDDDVYPPESKSHSASHPRTVVQLTQSIESGRRKANPYFPDIIGQTMIIVSDSPSDPSSPIRKLKVTLLAQEKLPNARCVKSIVEVRPVVEDTSSSDDPTTPGSDSEDDYGTDSPKEASVPKPTIFTHLLFMAWPDQSVPSPSDRAALFEFVRLVDQVNRSAPIHPRHNTNNNTPDDLDPPIVVGCSAGIGRTGSFIAISSLLRHAGFLPSPAPSHPNEGDNDDDDDDDSPLSSSPLPPFPSSLSDDLVACEIDSLREQRAGMVERPEQAVLVYEMLVGAYVERRDRMR</sequence>
<dbReference type="GO" id="GO:0004725">
    <property type="term" value="F:protein tyrosine phosphatase activity"/>
    <property type="evidence" value="ECO:0007669"/>
    <property type="project" value="InterPro"/>
</dbReference>
<organism evidence="5 6">
    <name type="scientific">Rhodocollybia butyracea</name>
    <dbReference type="NCBI Taxonomy" id="206335"/>
    <lineage>
        <taxon>Eukaryota</taxon>
        <taxon>Fungi</taxon>
        <taxon>Dikarya</taxon>
        <taxon>Basidiomycota</taxon>
        <taxon>Agaricomycotina</taxon>
        <taxon>Agaricomycetes</taxon>
        <taxon>Agaricomycetidae</taxon>
        <taxon>Agaricales</taxon>
        <taxon>Marasmiineae</taxon>
        <taxon>Omphalotaceae</taxon>
        <taxon>Rhodocollybia</taxon>
    </lineage>
</organism>
<comment type="similarity">
    <text evidence="1">Belongs to the protein-tyrosine phosphatase family. Non-receptor class subfamily.</text>
</comment>
<feature type="compositionally biased region" description="Acidic residues" evidence="2">
    <location>
        <begin position="285"/>
        <end position="295"/>
    </location>
</feature>
<dbReference type="PROSITE" id="PS50056">
    <property type="entry name" value="TYR_PHOSPHATASE_2"/>
    <property type="match status" value="1"/>
</dbReference>
<dbReference type="Pfam" id="PF00102">
    <property type="entry name" value="Y_phosphatase"/>
    <property type="match status" value="1"/>
</dbReference>
<dbReference type="SMART" id="SM00194">
    <property type="entry name" value="PTPc"/>
    <property type="match status" value="1"/>
</dbReference>
<evidence type="ECO:0000259" key="4">
    <source>
        <dbReference type="PROSITE" id="PS50056"/>
    </source>
</evidence>
<protein>
    <submittedName>
        <fullName evidence="5">Protein-tyrosine phosphatase-like protein</fullName>
    </submittedName>
</protein>
<feature type="region of interest" description="Disordered" evidence="2">
    <location>
        <begin position="275"/>
        <end position="310"/>
    </location>
</feature>
<feature type="domain" description="Tyrosine specific protein phosphatases" evidence="4">
    <location>
        <begin position="214"/>
        <end position="336"/>
    </location>
</feature>
<dbReference type="Proteomes" id="UP000772434">
    <property type="component" value="Unassembled WGS sequence"/>
</dbReference>
<evidence type="ECO:0000256" key="2">
    <source>
        <dbReference type="SAM" id="MobiDB-lite"/>
    </source>
</evidence>
<evidence type="ECO:0000313" key="6">
    <source>
        <dbReference type="Proteomes" id="UP000772434"/>
    </source>
</evidence>
<dbReference type="Gene3D" id="3.90.190.10">
    <property type="entry name" value="Protein tyrosine phosphatase superfamily"/>
    <property type="match status" value="1"/>
</dbReference>
<dbReference type="InterPro" id="IPR029021">
    <property type="entry name" value="Prot-tyrosine_phosphatase-like"/>
</dbReference>
<proteinExistence type="inferred from homology"/>
<name>A0A9P5U4L6_9AGAR</name>
<evidence type="ECO:0000259" key="3">
    <source>
        <dbReference type="PROSITE" id="PS50055"/>
    </source>
</evidence>
<dbReference type="SMART" id="SM00404">
    <property type="entry name" value="PTPc_motif"/>
    <property type="match status" value="1"/>
</dbReference>
<dbReference type="InterPro" id="IPR000387">
    <property type="entry name" value="Tyr_Pase_dom"/>
</dbReference>
<dbReference type="InterPro" id="IPR050348">
    <property type="entry name" value="Protein-Tyr_Phosphatase"/>
</dbReference>
<gene>
    <name evidence="5" type="ORF">BDP27DRAFT_1268923</name>
</gene>
<feature type="region of interest" description="Disordered" evidence="2">
    <location>
        <begin position="155"/>
        <end position="184"/>
    </location>
</feature>
<feature type="compositionally biased region" description="Low complexity" evidence="2">
    <location>
        <begin position="156"/>
        <end position="169"/>
    </location>
</feature>
<dbReference type="EMBL" id="JADNRY010000093">
    <property type="protein sequence ID" value="KAF9066046.1"/>
    <property type="molecule type" value="Genomic_DNA"/>
</dbReference>
<dbReference type="CDD" id="cd00047">
    <property type="entry name" value="PTPc"/>
    <property type="match status" value="1"/>
</dbReference>
<keyword evidence="6" id="KW-1185">Reference proteome</keyword>
<dbReference type="PANTHER" id="PTHR19134">
    <property type="entry name" value="RECEPTOR-TYPE TYROSINE-PROTEIN PHOSPHATASE"/>
    <property type="match status" value="1"/>
</dbReference>
<dbReference type="InterPro" id="IPR003595">
    <property type="entry name" value="Tyr_Pase_cat"/>
</dbReference>
<reference evidence="5" key="1">
    <citation type="submission" date="2020-11" db="EMBL/GenBank/DDBJ databases">
        <authorList>
            <consortium name="DOE Joint Genome Institute"/>
            <person name="Ahrendt S."/>
            <person name="Riley R."/>
            <person name="Andreopoulos W."/>
            <person name="Labutti K."/>
            <person name="Pangilinan J."/>
            <person name="Ruiz-Duenas F.J."/>
            <person name="Barrasa J.M."/>
            <person name="Sanchez-Garcia M."/>
            <person name="Camarero S."/>
            <person name="Miyauchi S."/>
            <person name="Serrano A."/>
            <person name="Linde D."/>
            <person name="Babiker R."/>
            <person name="Drula E."/>
            <person name="Ayuso-Fernandez I."/>
            <person name="Pacheco R."/>
            <person name="Padilla G."/>
            <person name="Ferreira P."/>
            <person name="Barriuso J."/>
            <person name="Kellner H."/>
            <person name="Castanera R."/>
            <person name="Alfaro M."/>
            <person name="Ramirez L."/>
            <person name="Pisabarro A.G."/>
            <person name="Kuo A."/>
            <person name="Tritt A."/>
            <person name="Lipzen A."/>
            <person name="He G."/>
            <person name="Yan M."/>
            <person name="Ng V."/>
            <person name="Cullen D."/>
            <person name="Martin F."/>
            <person name="Rosso M.-N."/>
            <person name="Henrissat B."/>
            <person name="Hibbett D."/>
            <person name="Martinez A.T."/>
            <person name="Grigoriev I.V."/>
        </authorList>
    </citation>
    <scope>NUCLEOTIDE SEQUENCE</scope>
    <source>
        <strain evidence="5">AH 40177</strain>
    </source>
</reference>
<dbReference type="PRINTS" id="PR00700">
    <property type="entry name" value="PRTYPHPHTASE"/>
</dbReference>
<dbReference type="SUPFAM" id="SSF52799">
    <property type="entry name" value="(Phosphotyrosine protein) phosphatases II"/>
    <property type="match status" value="1"/>
</dbReference>
<accession>A0A9P5U4L6</accession>
<feature type="domain" description="Tyrosine-protein phosphatase" evidence="3">
    <location>
        <begin position="1"/>
        <end position="345"/>
    </location>
</feature>
<dbReference type="OrthoDB" id="10253954at2759"/>
<dbReference type="AlphaFoldDB" id="A0A9P5U4L6"/>